<dbReference type="Proteomes" id="UP000481739">
    <property type="component" value="Unassembled WGS sequence"/>
</dbReference>
<dbReference type="AlphaFoldDB" id="A0A7C9GRY1"/>
<protein>
    <submittedName>
        <fullName evidence="2">DUF1240 domain-containing protein</fullName>
    </submittedName>
</protein>
<gene>
    <name evidence="2" type="ORF">GEA64_20375</name>
</gene>
<accession>A0A7C9GRY1</accession>
<feature type="transmembrane region" description="Helical" evidence="1">
    <location>
        <begin position="48"/>
        <end position="71"/>
    </location>
</feature>
<reference evidence="2 3" key="1">
    <citation type="journal article" date="2019" name="Nature">
        <title>A new antibiotic selectively kills Gram-negative pathogens.</title>
        <authorList>
            <person name="Imai Y."/>
            <person name="Meyer K.J."/>
            <person name="Iinishi A."/>
            <person name="Favre-Godal Q."/>
            <person name="Green R."/>
            <person name="Manuse S."/>
            <person name="Caboni M."/>
            <person name="Mori M."/>
            <person name="Niles S."/>
            <person name="Ghiglieri M."/>
            <person name="Honrao C."/>
            <person name="Ma X."/>
            <person name="Guo J.J."/>
            <person name="Makriyannis A."/>
            <person name="Linares-Otoya L."/>
            <person name="Boehringer N."/>
            <person name="Wuisan Z.G."/>
            <person name="Kaur H."/>
            <person name="Wu R."/>
            <person name="Mateus A."/>
            <person name="Typas A."/>
            <person name="Savitski M.M."/>
            <person name="Espinoza J.L."/>
            <person name="O'Rourke A."/>
            <person name="Nelson K.E."/>
            <person name="Hiller S."/>
            <person name="Noinaj N."/>
            <person name="Schaeberle T.F."/>
            <person name="D'Onofrio A."/>
            <person name="Lewis K."/>
        </authorList>
    </citation>
    <scope>NUCLEOTIDE SEQUENCE [LARGE SCALE GENOMIC DNA]</scope>
    <source>
        <strain evidence="2 3">HGB 1456</strain>
    </source>
</reference>
<dbReference type="InterPro" id="IPR010665">
    <property type="entry name" value="DUF1240"/>
</dbReference>
<evidence type="ECO:0000313" key="2">
    <source>
        <dbReference type="EMBL" id="MQL50170.1"/>
    </source>
</evidence>
<organism evidence="2 3">
    <name type="scientific">Photorhabdus khanii</name>
    <dbReference type="NCBI Taxonomy" id="1004150"/>
    <lineage>
        <taxon>Bacteria</taxon>
        <taxon>Pseudomonadati</taxon>
        <taxon>Pseudomonadota</taxon>
        <taxon>Gammaproteobacteria</taxon>
        <taxon>Enterobacterales</taxon>
        <taxon>Morganellaceae</taxon>
        <taxon>Photorhabdus</taxon>
    </lineage>
</organism>
<proteinExistence type="predicted"/>
<keyword evidence="1" id="KW-1133">Transmembrane helix</keyword>
<dbReference type="RefSeq" id="WP_152963917.1">
    <property type="nucleotide sequence ID" value="NZ_CAWOZU010000004.1"/>
</dbReference>
<sequence length="136" mass="16241">MVNKKRLYISSVLFLFFSFLILTLFTFFSTGENLFSLIRMEDKIIYSGHVFILFFSFPLLSYFMIFIILFNITGCCQKYHDNFINYFGMITVISFFSSFPLSFHVDYKLKSENYLVCERISWMSPNTYLKDIKLCD</sequence>
<evidence type="ECO:0000256" key="1">
    <source>
        <dbReference type="SAM" id="Phobius"/>
    </source>
</evidence>
<name>A0A7C9GRY1_9GAMM</name>
<dbReference type="EMBL" id="WHZZ01000013">
    <property type="protein sequence ID" value="MQL50170.1"/>
    <property type="molecule type" value="Genomic_DNA"/>
</dbReference>
<comment type="caution">
    <text evidence="2">The sequence shown here is derived from an EMBL/GenBank/DDBJ whole genome shotgun (WGS) entry which is preliminary data.</text>
</comment>
<keyword evidence="1" id="KW-0472">Membrane</keyword>
<evidence type="ECO:0000313" key="3">
    <source>
        <dbReference type="Proteomes" id="UP000481739"/>
    </source>
</evidence>
<dbReference type="Pfam" id="PF06836">
    <property type="entry name" value="DUF1240"/>
    <property type="match status" value="1"/>
</dbReference>
<feature type="transmembrane region" description="Helical" evidence="1">
    <location>
        <begin position="7"/>
        <end position="28"/>
    </location>
</feature>
<keyword evidence="1" id="KW-0812">Transmembrane</keyword>
<feature type="transmembrane region" description="Helical" evidence="1">
    <location>
        <begin position="83"/>
        <end position="103"/>
    </location>
</feature>